<comment type="caution">
    <text evidence="2">The sequence shown here is derived from an EMBL/GenBank/DDBJ whole genome shotgun (WGS) entry which is preliminary data.</text>
</comment>
<organism evidence="2 3">
    <name type="scientific">Forsythia ovata</name>
    <dbReference type="NCBI Taxonomy" id="205694"/>
    <lineage>
        <taxon>Eukaryota</taxon>
        <taxon>Viridiplantae</taxon>
        <taxon>Streptophyta</taxon>
        <taxon>Embryophyta</taxon>
        <taxon>Tracheophyta</taxon>
        <taxon>Spermatophyta</taxon>
        <taxon>Magnoliopsida</taxon>
        <taxon>eudicotyledons</taxon>
        <taxon>Gunneridae</taxon>
        <taxon>Pentapetalae</taxon>
        <taxon>asterids</taxon>
        <taxon>lamiids</taxon>
        <taxon>Lamiales</taxon>
        <taxon>Oleaceae</taxon>
        <taxon>Forsythieae</taxon>
        <taxon>Forsythia</taxon>
    </lineage>
</organism>
<dbReference type="InterPro" id="IPR025659">
    <property type="entry name" value="Tubby-like_C"/>
</dbReference>
<proteinExistence type="inferred from homology"/>
<gene>
    <name evidence="2" type="ORF">Fot_33578</name>
</gene>
<dbReference type="AlphaFoldDB" id="A0ABD1TB30"/>
<dbReference type="Proteomes" id="UP001604277">
    <property type="component" value="Unassembled WGS sequence"/>
</dbReference>
<evidence type="ECO:0000313" key="2">
    <source>
        <dbReference type="EMBL" id="KAL2509931.1"/>
    </source>
</evidence>
<evidence type="ECO:0000313" key="3">
    <source>
        <dbReference type="Proteomes" id="UP001604277"/>
    </source>
</evidence>
<dbReference type="SUPFAM" id="SSF54518">
    <property type="entry name" value="Tubby C-terminal domain-like"/>
    <property type="match status" value="1"/>
</dbReference>
<reference evidence="3" key="1">
    <citation type="submission" date="2024-07" db="EMBL/GenBank/DDBJ databases">
        <title>Two chromosome-level genome assemblies of Korean endemic species Abeliophyllum distichum and Forsythia ovata (Oleaceae).</title>
        <authorList>
            <person name="Jang H."/>
        </authorList>
    </citation>
    <scope>NUCLEOTIDE SEQUENCE [LARGE SCALE GENOMIC DNA]</scope>
</reference>
<dbReference type="InterPro" id="IPR007612">
    <property type="entry name" value="LOR"/>
</dbReference>
<dbReference type="Pfam" id="PF04525">
    <property type="entry name" value="LOR"/>
    <property type="match status" value="1"/>
</dbReference>
<name>A0ABD1TB30_9LAMI</name>
<dbReference type="InterPro" id="IPR038595">
    <property type="entry name" value="LOR_sf"/>
</dbReference>
<dbReference type="Gene3D" id="2.40.160.200">
    <property type="entry name" value="LURP1-related"/>
    <property type="match status" value="1"/>
</dbReference>
<protein>
    <submittedName>
        <fullName evidence="2">Protein LURP-one-related 15</fullName>
    </submittedName>
</protein>
<dbReference type="PANTHER" id="PTHR31087">
    <property type="match status" value="1"/>
</dbReference>
<sequence>MAGTSYPPMAMPMANTIAVISPQFCVPYPVDLTIVRKLMTLSEGSFGVTDANGNIMFRVKGKLFSLHDRRVLYDSAGNPLITFQQKLLSAHRRWQVYRGESTDAKNLLFSVKKSSLLQFRTKLDVFLASNTAENVCDFRIEGSWLERSCIISSGNSSNIVAQMHRKHSVQSVLLGKDTFGVTVYPNVDHAFITALVVILEEVNEDRSGED</sequence>
<dbReference type="PANTHER" id="PTHR31087:SF58">
    <property type="entry name" value="OS07G0230700 PROTEIN"/>
    <property type="match status" value="1"/>
</dbReference>
<keyword evidence="3" id="KW-1185">Reference proteome</keyword>
<evidence type="ECO:0000256" key="1">
    <source>
        <dbReference type="ARBA" id="ARBA00005437"/>
    </source>
</evidence>
<comment type="similarity">
    <text evidence="1">Belongs to the LOR family.</text>
</comment>
<dbReference type="EMBL" id="JBFOLJ010000009">
    <property type="protein sequence ID" value="KAL2509931.1"/>
    <property type="molecule type" value="Genomic_DNA"/>
</dbReference>
<accession>A0ABD1TB30</accession>